<dbReference type="Gene3D" id="3.30.559.10">
    <property type="entry name" value="Chloramphenicol acetyltransferase-like domain"/>
    <property type="match status" value="1"/>
</dbReference>
<sequence>MMTEPLTELVTTARVPFTGARSGAGPLTWGQRAIWHAIGRTVPNDHYFNLDRVVDLGPRTAPIGTALDALAALVARHEALRTRLGDPSGDTGGAGQVLAGGGVLDVSIVDGGGDPAAAAARVRDLLAGTAFDYRGEWPLRAALVTTGGEVSHLVLVLCHLATDGHGAEVLARDLRLLVRRGTRGLREPETTPLDLAAEQHSPEGHRRGAAALAYWAEQFARIPATMFATPVAAPQAPRYWTGRIVSSALSGAVDALAAQHGVTGSTVLLTAAGALAAAAGGHATTAVMPIVNNRFTTGHRDLVSTLSQDGLFVLDVERPTFGALLRPGWQAALRGYRAAAYDPAGWDAMLAGAAAARGTEVHPYTCFNDMRLVAQAGGGRPTRTAADLRALQRGTRVDFPATQDRVACRYCLHVTQDGPALVVTLTADTAYLPPAAIEGQLRAIEELLVRAAGEDVPMTALTGLL</sequence>
<evidence type="ECO:0000259" key="1">
    <source>
        <dbReference type="Pfam" id="PF00668"/>
    </source>
</evidence>
<name>A0A9Q9IRB4_9ACTN</name>
<dbReference type="Pfam" id="PF00668">
    <property type="entry name" value="Condensation"/>
    <property type="match status" value="1"/>
</dbReference>
<dbReference type="Gene3D" id="3.30.559.30">
    <property type="entry name" value="Nonribosomal peptide synthetase, condensation domain"/>
    <property type="match status" value="1"/>
</dbReference>
<evidence type="ECO:0000313" key="2">
    <source>
        <dbReference type="EMBL" id="UWZ57979.1"/>
    </source>
</evidence>
<dbReference type="EMBL" id="CP073767">
    <property type="protein sequence ID" value="UWZ57979.1"/>
    <property type="molecule type" value="Genomic_DNA"/>
</dbReference>
<dbReference type="GO" id="GO:0009366">
    <property type="term" value="C:enterobactin synthetase complex"/>
    <property type="evidence" value="ECO:0007669"/>
    <property type="project" value="TreeGrafter"/>
</dbReference>
<keyword evidence="3" id="KW-1185">Reference proteome</keyword>
<evidence type="ECO:0000313" key="3">
    <source>
        <dbReference type="Proteomes" id="UP001058003"/>
    </source>
</evidence>
<reference evidence="2" key="1">
    <citation type="submission" date="2021-04" db="EMBL/GenBank/DDBJ databases">
        <title>Dactylosporangium aurantiacum NRRL B-8018 full assembly.</title>
        <authorList>
            <person name="Hartkoorn R.C."/>
            <person name="Beaudoing E."/>
            <person name="Hot D."/>
        </authorList>
    </citation>
    <scope>NUCLEOTIDE SEQUENCE</scope>
    <source>
        <strain evidence="2">NRRL B-8018</strain>
    </source>
</reference>
<dbReference type="GO" id="GO:0009239">
    <property type="term" value="P:enterobactin biosynthetic process"/>
    <property type="evidence" value="ECO:0007669"/>
    <property type="project" value="TreeGrafter"/>
</dbReference>
<dbReference type="AlphaFoldDB" id="A0A9Q9IRB4"/>
<organism evidence="2 3">
    <name type="scientific">Dactylosporangium aurantiacum</name>
    <dbReference type="NCBI Taxonomy" id="35754"/>
    <lineage>
        <taxon>Bacteria</taxon>
        <taxon>Bacillati</taxon>
        <taxon>Actinomycetota</taxon>
        <taxon>Actinomycetes</taxon>
        <taxon>Micromonosporales</taxon>
        <taxon>Micromonosporaceae</taxon>
        <taxon>Dactylosporangium</taxon>
    </lineage>
</organism>
<gene>
    <name evidence="2" type="ORF">Daura_18490</name>
</gene>
<dbReference type="InterPro" id="IPR023213">
    <property type="entry name" value="CAT-like_dom_sf"/>
</dbReference>
<dbReference type="SUPFAM" id="SSF52777">
    <property type="entry name" value="CoA-dependent acyltransferases"/>
    <property type="match status" value="2"/>
</dbReference>
<accession>A0A9Q9IRB4</accession>
<dbReference type="GO" id="GO:0031177">
    <property type="term" value="F:phosphopantetheine binding"/>
    <property type="evidence" value="ECO:0007669"/>
    <property type="project" value="TreeGrafter"/>
</dbReference>
<dbReference type="KEGG" id="daur:Daura_18490"/>
<dbReference type="Proteomes" id="UP001058003">
    <property type="component" value="Chromosome"/>
</dbReference>
<feature type="domain" description="Condensation" evidence="1">
    <location>
        <begin position="46"/>
        <end position="294"/>
    </location>
</feature>
<dbReference type="PANTHER" id="PTHR45527">
    <property type="entry name" value="NONRIBOSOMAL PEPTIDE SYNTHETASE"/>
    <property type="match status" value="1"/>
</dbReference>
<dbReference type="GO" id="GO:0008610">
    <property type="term" value="P:lipid biosynthetic process"/>
    <property type="evidence" value="ECO:0007669"/>
    <property type="project" value="UniProtKB-ARBA"/>
</dbReference>
<protein>
    <recommendedName>
        <fullName evidence="1">Condensation domain-containing protein</fullName>
    </recommendedName>
</protein>
<dbReference type="GO" id="GO:0043041">
    <property type="term" value="P:amino acid activation for nonribosomal peptide biosynthetic process"/>
    <property type="evidence" value="ECO:0007669"/>
    <property type="project" value="TreeGrafter"/>
</dbReference>
<dbReference type="GO" id="GO:0005829">
    <property type="term" value="C:cytosol"/>
    <property type="evidence" value="ECO:0007669"/>
    <property type="project" value="TreeGrafter"/>
</dbReference>
<proteinExistence type="predicted"/>
<dbReference type="InterPro" id="IPR001242">
    <property type="entry name" value="Condensation_dom"/>
</dbReference>
<dbReference type="PANTHER" id="PTHR45527:SF1">
    <property type="entry name" value="FATTY ACID SYNTHASE"/>
    <property type="match status" value="1"/>
</dbReference>
<dbReference type="GO" id="GO:0047527">
    <property type="term" value="F:2,3-dihydroxybenzoate-serine ligase activity"/>
    <property type="evidence" value="ECO:0007669"/>
    <property type="project" value="TreeGrafter"/>
</dbReference>